<dbReference type="GO" id="GO:0005886">
    <property type="term" value="C:plasma membrane"/>
    <property type="evidence" value="ECO:0007669"/>
    <property type="project" value="UniProtKB-SubCell"/>
</dbReference>
<feature type="transmembrane region" description="Helical" evidence="6">
    <location>
        <begin position="248"/>
        <end position="270"/>
    </location>
</feature>
<protein>
    <submittedName>
        <fullName evidence="8">Putative MFS family arabinose efflux permease</fullName>
    </submittedName>
</protein>
<feature type="transmembrane region" description="Helical" evidence="6">
    <location>
        <begin position="339"/>
        <end position="360"/>
    </location>
</feature>
<dbReference type="GO" id="GO:0022857">
    <property type="term" value="F:transmembrane transporter activity"/>
    <property type="evidence" value="ECO:0007669"/>
    <property type="project" value="InterPro"/>
</dbReference>
<dbReference type="Proteomes" id="UP000537592">
    <property type="component" value="Unassembled WGS sequence"/>
</dbReference>
<evidence type="ECO:0000256" key="5">
    <source>
        <dbReference type="ARBA" id="ARBA00023136"/>
    </source>
</evidence>
<evidence type="ECO:0000256" key="1">
    <source>
        <dbReference type="ARBA" id="ARBA00004651"/>
    </source>
</evidence>
<comment type="subcellular location">
    <subcellularLocation>
        <location evidence="1">Cell membrane</location>
        <topology evidence="1">Multi-pass membrane protein</topology>
    </subcellularLocation>
</comment>
<dbReference type="InterPro" id="IPR011701">
    <property type="entry name" value="MFS"/>
</dbReference>
<feature type="transmembrane region" description="Helical" evidence="6">
    <location>
        <begin position="277"/>
        <end position="297"/>
    </location>
</feature>
<feature type="transmembrane region" description="Helical" evidence="6">
    <location>
        <begin position="211"/>
        <end position="233"/>
    </location>
</feature>
<evidence type="ECO:0000313" key="8">
    <source>
        <dbReference type="EMBL" id="MBB3809216.1"/>
    </source>
</evidence>
<dbReference type="PANTHER" id="PTHR43124">
    <property type="entry name" value="PURINE EFFLUX PUMP PBUE"/>
    <property type="match status" value="1"/>
</dbReference>
<dbReference type="AlphaFoldDB" id="A0A7W5Z323"/>
<dbReference type="CDD" id="cd17324">
    <property type="entry name" value="MFS_NepI_like"/>
    <property type="match status" value="1"/>
</dbReference>
<keyword evidence="4 6" id="KW-1133">Transmembrane helix</keyword>
<feature type="transmembrane region" description="Helical" evidence="6">
    <location>
        <begin position="81"/>
        <end position="100"/>
    </location>
</feature>
<gene>
    <name evidence="8" type="ORF">FHS81_001286</name>
</gene>
<feature type="transmembrane region" description="Helical" evidence="6">
    <location>
        <begin position="366"/>
        <end position="386"/>
    </location>
</feature>
<feature type="domain" description="Major facilitator superfamily (MFS) profile" evidence="7">
    <location>
        <begin position="15"/>
        <end position="390"/>
    </location>
</feature>
<proteinExistence type="predicted"/>
<dbReference type="Pfam" id="PF07690">
    <property type="entry name" value="MFS_1"/>
    <property type="match status" value="1"/>
</dbReference>
<organism evidence="8 9">
    <name type="scientific">Pseudochelatococcus contaminans</name>
    <dbReference type="NCBI Taxonomy" id="1538103"/>
    <lineage>
        <taxon>Bacteria</taxon>
        <taxon>Pseudomonadati</taxon>
        <taxon>Pseudomonadota</taxon>
        <taxon>Alphaproteobacteria</taxon>
        <taxon>Hyphomicrobiales</taxon>
        <taxon>Chelatococcaceae</taxon>
        <taxon>Pseudochelatococcus</taxon>
    </lineage>
</organism>
<evidence type="ECO:0000256" key="2">
    <source>
        <dbReference type="ARBA" id="ARBA00022475"/>
    </source>
</evidence>
<dbReference type="Gene3D" id="1.20.1250.20">
    <property type="entry name" value="MFS general substrate transporter like domains"/>
    <property type="match status" value="1"/>
</dbReference>
<dbReference type="InterPro" id="IPR050189">
    <property type="entry name" value="MFS_Efflux_Transporters"/>
</dbReference>
<keyword evidence="9" id="KW-1185">Reference proteome</keyword>
<reference evidence="8 9" key="1">
    <citation type="submission" date="2020-08" db="EMBL/GenBank/DDBJ databases">
        <title>Genomic Encyclopedia of Type Strains, Phase IV (KMG-IV): sequencing the most valuable type-strain genomes for metagenomic binning, comparative biology and taxonomic classification.</title>
        <authorList>
            <person name="Goeker M."/>
        </authorList>
    </citation>
    <scope>NUCLEOTIDE SEQUENCE [LARGE SCALE GENOMIC DNA]</scope>
    <source>
        <strain evidence="8 9">DSM 28760</strain>
    </source>
</reference>
<dbReference type="InterPro" id="IPR036259">
    <property type="entry name" value="MFS_trans_sf"/>
</dbReference>
<dbReference type="RefSeq" id="WP_183751201.1">
    <property type="nucleotide sequence ID" value="NZ_JACICC010000002.1"/>
</dbReference>
<keyword evidence="5 6" id="KW-0472">Membrane</keyword>
<dbReference type="SUPFAM" id="SSF103473">
    <property type="entry name" value="MFS general substrate transporter"/>
    <property type="match status" value="1"/>
</dbReference>
<dbReference type="EMBL" id="JACICC010000002">
    <property type="protein sequence ID" value="MBB3809216.1"/>
    <property type="molecule type" value="Genomic_DNA"/>
</dbReference>
<feature type="transmembrane region" description="Helical" evidence="6">
    <location>
        <begin position="106"/>
        <end position="126"/>
    </location>
</feature>
<sequence length="401" mass="40193">MQEQEERASWRRWLAVGVLGIGSFAIVTSELAPIGLLTSIGGDLGETEAKVGLIVTGYAWIAAAAALISAMALGRVPRKPLLVALMLVLALSSAVAAMTTTFPALFGARVIGAVAHGVFWAMIGTLGAQIVPARHVGVATSIIFGGVSAASVLGVPLAGIIGHLDGWRTAFACIAGLSFLTAAAIAFSVPRVPAAAPVGRKALAAIVRNPIFLRIYAATACAITAHFAAFTYIEPVLSESLHMPPNALYALLLTFGVAGLLGNVLTGAFVDRYLKPLVSGALAVMALSLGGIGLFGADAGVAGIGILLVGWGIGVAAVFVGFQTWILQAAGDAALPASAIYVAIFNAAIGAGALLGAVVISLTSLAGVMTVAAVVLIASLIPVALLPAPTASRAPSEHAAA</sequence>
<evidence type="ECO:0000259" key="7">
    <source>
        <dbReference type="PROSITE" id="PS50850"/>
    </source>
</evidence>
<dbReference type="InterPro" id="IPR020846">
    <property type="entry name" value="MFS_dom"/>
</dbReference>
<dbReference type="PROSITE" id="PS50850">
    <property type="entry name" value="MFS"/>
    <property type="match status" value="1"/>
</dbReference>
<evidence type="ECO:0000256" key="3">
    <source>
        <dbReference type="ARBA" id="ARBA00022692"/>
    </source>
</evidence>
<keyword evidence="2" id="KW-1003">Cell membrane</keyword>
<feature type="transmembrane region" description="Helical" evidence="6">
    <location>
        <begin position="303"/>
        <end position="327"/>
    </location>
</feature>
<name>A0A7W5Z323_9HYPH</name>
<feature type="transmembrane region" description="Helical" evidence="6">
    <location>
        <begin position="12"/>
        <end position="32"/>
    </location>
</feature>
<evidence type="ECO:0000256" key="4">
    <source>
        <dbReference type="ARBA" id="ARBA00022989"/>
    </source>
</evidence>
<evidence type="ECO:0000313" key="9">
    <source>
        <dbReference type="Proteomes" id="UP000537592"/>
    </source>
</evidence>
<accession>A0A7W5Z323</accession>
<comment type="caution">
    <text evidence="8">The sequence shown here is derived from an EMBL/GenBank/DDBJ whole genome shotgun (WGS) entry which is preliminary data.</text>
</comment>
<evidence type="ECO:0000256" key="6">
    <source>
        <dbReference type="SAM" id="Phobius"/>
    </source>
</evidence>
<feature type="transmembrane region" description="Helical" evidence="6">
    <location>
        <begin position="138"/>
        <end position="161"/>
    </location>
</feature>
<feature type="transmembrane region" description="Helical" evidence="6">
    <location>
        <begin position="52"/>
        <end position="74"/>
    </location>
</feature>
<dbReference type="PANTHER" id="PTHR43124:SF3">
    <property type="entry name" value="CHLORAMPHENICOL EFFLUX PUMP RV0191"/>
    <property type="match status" value="1"/>
</dbReference>
<feature type="transmembrane region" description="Helical" evidence="6">
    <location>
        <begin position="167"/>
        <end position="190"/>
    </location>
</feature>
<keyword evidence="3 6" id="KW-0812">Transmembrane</keyword>